<dbReference type="EMBL" id="KN823838">
    <property type="protein sequence ID" value="KIO15753.1"/>
    <property type="molecule type" value="Genomic_DNA"/>
</dbReference>
<evidence type="ECO:0000313" key="3">
    <source>
        <dbReference type="Proteomes" id="UP000054248"/>
    </source>
</evidence>
<gene>
    <name evidence="2" type="ORF">M407DRAFT_247163</name>
</gene>
<dbReference type="AlphaFoldDB" id="A0A0C3K2V5"/>
<feature type="compositionally biased region" description="Low complexity" evidence="1">
    <location>
        <begin position="59"/>
        <end position="74"/>
    </location>
</feature>
<dbReference type="OrthoDB" id="3315318at2759"/>
<reference evidence="3" key="2">
    <citation type="submission" date="2015-01" db="EMBL/GenBank/DDBJ databases">
        <title>Evolutionary Origins and Diversification of the Mycorrhizal Mutualists.</title>
        <authorList>
            <consortium name="DOE Joint Genome Institute"/>
            <consortium name="Mycorrhizal Genomics Consortium"/>
            <person name="Kohler A."/>
            <person name="Kuo A."/>
            <person name="Nagy L.G."/>
            <person name="Floudas D."/>
            <person name="Copeland A."/>
            <person name="Barry K.W."/>
            <person name="Cichocki N."/>
            <person name="Veneault-Fourrey C."/>
            <person name="LaButti K."/>
            <person name="Lindquist E.A."/>
            <person name="Lipzen A."/>
            <person name="Lundell T."/>
            <person name="Morin E."/>
            <person name="Murat C."/>
            <person name="Riley R."/>
            <person name="Ohm R."/>
            <person name="Sun H."/>
            <person name="Tunlid A."/>
            <person name="Henrissat B."/>
            <person name="Grigoriev I.V."/>
            <person name="Hibbett D.S."/>
            <person name="Martin F."/>
        </authorList>
    </citation>
    <scope>NUCLEOTIDE SEQUENCE [LARGE SCALE GENOMIC DNA]</scope>
    <source>
        <strain evidence="3">MUT 4182</strain>
    </source>
</reference>
<reference evidence="2 3" key="1">
    <citation type="submission" date="2014-04" db="EMBL/GenBank/DDBJ databases">
        <authorList>
            <consortium name="DOE Joint Genome Institute"/>
            <person name="Kuo A."/>
            <person name="Girlanda M."/>
            <person name="Perotto S."/>
            <person name="Kohler A."/>
            <person name="Nagy L.G."/>
            <person name="Floudas D."/>
            <person name="Copeland A."/>
            <person name="Barry K.W."/>
            <person name="Cichocki N."/>
            <person name="Veneault-Fourrey C."/>
            <person name="LaButti K."/>
            <person name="Lindquist E.A."/>
            <person name="Lipzen A."/>
            <person name="Lundell T."/>
            <person name="Morin E."/>
            <person name="Murat C."/>
            <person name="Sun H."/>
            <person name="Tunlid A."/>
            <person name="Henrissat B."/>
            <person name="Grigoriev I.V."/>
            <person name="Hibbett D.S."/>
            <person name="Martin F."/>
            <person name="Nordberg H.P."/>
            <person name="Cantor M.N."/>
            <person name="Hua S.X."/>
        </authorList>
    </citation>
    <scope>NUCLEOTIDE SEQUENCE [LARGE SCALE GENOMIC DNA]</scope>
    <source>
        <strain evidence="2 3">MUT 4182</strain>
    </source>
</reference>
<evidence type="ECO:0000256" key="1">
    <source>
        <dbReference type="SAM" id="MobiDB-lite"/>
    </source>
</evidence>
<keyword evidence="3" id="KW-1185">Reference proteome</keyword>
<organism evidence="2 3">
    <name type="scientific">Tulasnella calospora MUT 4182</name>
    <dbReference type="NCBI Taxonomy" id="1051891"/>
    <lineage>
        <taxon>Eukaryota</taxon>
        <taxon>Fungi</taxon>
        <taxon>Dikarya</taxon>
        <taxon>Basidiomycota</taxon>
        <taxon>Agaricomycotina</taxon>
        <taxon>Agaricomycetes</taxon>
        <taxon>Cantharellales</taxon>
        <taxon>Tulasnellaceae</taxon>
        <taxon>Tulasnella</taxon>
    </lineage>
</organism>
<name>A0A0C3K2V5_9AGAM</name>
<feature type="region of interest" description="Disordered" evidence="1">
    <location>
        <begin position="50"/>
        <end position="74"/>
    </location>
</feature>
<evidence type="ECO:0000313" key="2">
    <source>
        <dbReference type="EMBL" id="KIO15753.1"/>
    </source>
</evidence>
<dbReference type="Proteomes" id="UP000054248">
    <property type="component" value="Unassembled WGS sequence"/>
</dbReference>
<sequence length="96" mass="10338">MAEYLLTIRHGELWLIATYWVALLHYKNQSVGKRITAVIGQLEAWNGRVEHAQGKHDSTTASSTSTSSTETATAGKLKSHSFELDVGIGGGALVLV</sequence>
<proteinExistence type="predicted"/>
<accession>A0A0C3K2V5</accession>
<protein>
    <submittedName>
        <fullName evidence="2">Uncharacterized protein</fullName>
    </submittedName>
</protein>
<dbReference type="HOGENOM" id="CLU_2361289_0_0_1"/>